<dbReference type="SUPFAM" id="SSF48726">
    <property type="entry name" value="Immunoglobulin"/>
    <property type="match status" value="4"/>
</dbReference>
<dbReference type="EMBL" id="LZPO01055351">
    <property type="protein sequence ID" value="OBS71873.1"/>
    <property type="molecule type" value="Genomic_DNA"/>
</dbReference>
<dbReference type="FunFam" id="2.60.40.10:FF:000365">
    <property type="entry name" value="If kappa light chain"/>
    <property type="match status" value="1"/>
</dbReference>
<dbReference type="GO" id="GO:0019814">
    <property type="term" value="C:immunoglobulin complex"/>
    <property type="evidence" value="ECO:0007669"/>
    <property type="project" value="UniProtKB-KW"/>
</dbReference>
<dbReference type="Gene3D" id="2.60.40.10">
    <property type="entry name" value="Immunoglobulins"/>
    <property type="match status" value="4"/>
</dbReference>
<accession>A0A1A6GZW1</accession>
<keyword evidence="5" id="KW-0732">Signal</keyword>
<protein>
    <recommendedName>
        <fullName evidence="6">Ig-like domain-containing protein</fullName>
    </recommendedName>
</protein>
<feature type="domain" description="Ig-like" evidence="6">
    <location>
        <begin position="22"/>
        <end position="126"/>
    </location>
</feature>
<dbReference type="InterPro" id="IPR013783">
    <property type="entry name" value="Ig-like_fold"/>
</dbReference>
<dbReference type="InterPro" id="IPR013106">
    <property type="entry name" value="Ig_V-set"/>
</dbReference>
<dbReference type="Proteomes" id="UP000092124">
    <property type="component" value="Unassembled WGS sequence"/>
</dbReference>
<organism evidence="7 8">
    <name type="scientific">Neotoma lepida</name>
    <name type="common">Desert woodrat</name>
    <dbReference type="NCBI Taxonomy" id="56216"/>
    <lineage>
        <taxon>Eukaryota</taxon>
        <taxon>Metazoa</taxon>
        <taxon>Chordata</taxon>
        <taxon>Craniata</taxon>
        <taxon>Vertebrata</taxon>
        <taxon>Euteleostomi</taxon>
        <taxon>Mammalia</taxon>
        <taxon>Eutheria</taxon>
        <taxon>Euarchontoglires</taxon>
        <taxon>Glires</taxon>
        <taxon>Rodentia</taxon>
        <taxon>Myomorpha</taxon>
        <taxon>Muroidea</taxon>
        <taxon>Cricetidae</taxon>
        <taxon>Neotominae</taxon>
        <taxon>Neotoma</taxon>
    </lineage>
</organism>
<evidence type="ECO:0000256" key="1">
    <source>
        <dbReference type="ARBA" id="ARBA00022859"/>
    </source>
</evidence>
<dbReference type="GO" id="GO:0002250">
    <property type="term" value="P:adaptive immune response"/>
    <property type="evidence" value="ECO:0007669"/>
    <property type="project" value="UniProtKB-KW"/>
</dbReference>
<feature type="chain" id="PRO_5008345988" description="Ig-like domain-containing protein" evidence="5">
    <location>
        <begin position="21"/>
        <end position="500"/>
    </location>
</feature>
<evidence type="ECO:0000256" key="2">
    <source>
        <dbReference type="ARBA" id="ARBA00023130"/>
    </source>
</evidence>
<comment type="caution">
    <text evidence="7">The sequence shown here is derived from an EMBL/GenBank/DDBJ whole genome shotgun (WGS) entry which is preliminary data.</text>
</comment>
<dbReference type="GO" id="GO:0005576">
    <property type="term" value="C:extracellular region"/>
    <property type="evidence" value="ECO:0007669"/>
    <property type="project" value="UniProtKB-ARBA"/>
</dbReference>
<dbReference type="Pfam" id="PF07686">
    <property type="entry name" value="V-set"/>
    <property type="match status" value="3"/>
</dbReference>
<evidence type="ECO:0000259" key="6">
    <source>
        <dbReference type="PROSITE" id="PS50835"/>
    </source>
</evidence>
<dbReference type="PROSITE" id="PS50835">
    <property type="entry name" value="IG_LIKE"/>
    <property type="match status" value="2"/>
</dbReference>
<dbReference type="SMART" id="SM00406">
    <property type="entry name" value="IGv"/>
    <property type="match status" value="4"/>
</dbReference>
<dbReference type="InterPro" id="IPR050150">
    <property type="entry name" value="IgV_Light_Chain"/>
</dbReference>
<dbReference type="AlphaFoldDB" id="A0A1A6GZW1"/>
<dbReference type="FunFam" id="2.60.40.10:FF:000212">
    <property type="entry name" value="Immunoglobulin kappa chain variable 12-38"/>
    <property type="match status" value="2"/>
</dbReference>
<name>A0A1A6GZW1_NEOLE</name>
<dbReference type="PANTHER" id="PTHR23267">
    <property type="entry name" value="IMMUNOGLOBULIN LIGHT CHAIN"/>
    <property type="match status" value="1"/>
</dbReference>
<gene>
    <name evidence="7" type="ORF">A6R68_13546</name>
</gene>
<keyword evidence="8" id="KW-1185">Reference proteome</keyword>
<feature type="non-terminal residue" evidence="7">
    <location>
        <position position="500"/>
    </location>
</feature>
<evidence type="ECO:0000256" key="3">
    <source>
        <dbReference type="ARBA" id="ARBA00023157"/>
    </source>
</evidence>
<feature type="domain" description="Ig-like" evidence="6">
    <location>
        <begin position="355"/>
        <end position="464"/>
    </location>
</feature>
<keyword evidence="4" id="KW-1280">Immunoglobulin</keyword>
<dbReference type="OrthoDB" id="8908372at2759"/>
<evidence type="ECO:0000256" key="4">
    <source>
        <dbReference type="ARBA" id="ARBA00043265"/>
    </source>
</evidence>
<reference evidence="7 8" key="1">
    <citation type="submission" date="2016-06" db="EMBL/GenBank/DDBJ databases">
        <title>The Draft Genome Sequence and Annotation of the Desert Woodrat Neotoma lepida.</title>
        <authorList>
            <person name="Campbell M."/>
            <person name="Oakeson K.F."/>
            <person name="Yandell M."/>
            <person name="Halpert J.R."/>
            <person name="Dearing D."/>
        </authorList>
    </citation>
    <scope>NUCLEOTIDE SEQUENCE [LARGE SCALE GENOMIC DNA]</scope>
    <source>
        <strain evidence="7">417</strain>
        <tissue evidence="7">Liver</tissue>
    </source>
</reference>
<dbReference type="GO" id="GO:0005886">
    <property type="term" value="C:plasma membrane"/>
    <property type="evidence" value="ECO:0007669"/>
    <property type="project" value="UniProtKB-ARBA"/>
</dbReference>
<keyword evidence="2" id="KW-1064">Adaptive immunity</keyword>
<keyword evidence="1" id="KW-0391">Immunity</keyword>
<sequence length="500" mass="53727">MGALAQLLGLLLLWLPGARCDIQMTQSPSSLSASLGDRVTITCRASQGISSNLNWLQQKPGKAPKRLIYAASSLDNGVPSRFSGSGSGTDFSLTISSVESEDTAIYSCVQCDIQMTQSPSQTASLGDTVTIKCQSSQNIGNALIWYQQKPGKSPKLLIYAASSLEDGVPSRFSGSGSGTDFTLTISRASGDTVKTQAALSNAVTFGESNSIPAGLVRVSYIANGITYLNWYLQRQGQFTQLLIYQMSNLASGVPDRFSVSESGTDFTLKISRVETEDQSHPVQLSLQSGLTMDMRAPAQLLGVLLLWLPAFISDAVMIKTPLPLLVIHGWTASFSCRSTQSPLDSDGCLLKMKLPILLSVLLLLRIPASRGDVVMTQTPTSLPVSLGDEVSISCRSSQSLVLSSGNTYLEWYLQKPGQSPQLLIYKVSNRFSGVPDRFSGSGSGTDFTLKISRVEPEDLGVYYCGQDSHYPPTVMQPVTKTNLLGVAQLPNMLLSVRESC</sequence>
<dbReference type="InterPro" id="IPR007110">
    <property type="entry name" value="Ig-like_dom"/>
</dbReference>
<evidence type="ECO:0000313" key="7">
    <source>
        <dbReference type="EMBL" id="OBS71873.1"/>
    </source>
</evidence>
<dbReference type="InterPro" id="IPR003599">
    <property type="entry name" value="Ig_sub"/>
</dbReference>
<dbReference type="InterPro" id="IPR036179">
    <property type="entry name" value="Ig-like_dom_sf"/>
</dbReference>
<keyword evidence="3" id="KW-1015">Disulfide bond</keyword>
<feature type="signal peptide" evidence="5">
    <location>
        <begin position="1"/>
        <end position="20"/>
    </location>
</feature>
<proteinExistence type="predicted"/>
<dbReference type="STRING" id="56216.A0A1A6GZW1"/>
<dbReference type="SMART" id="SM00409">
    <property type="entry name" value="IG"/>
    <property type="match status" value="3"/>
</dbReference>
<evidence type="ECO:0000313" key="8">
    <source>
        <dbReference type="Proteomes" id="UP000092124"/>
    </source>
</evidence>
<evidence type="ECO:0000256" key="5">
    <source>
        <dbReference type="SAM" id="SignalP"/>
    </source>
</evidence>